<reference evidence="15" key="1">
    <citation type="submission" date="2020-12" db="EMBL/GenBank/DDBJ databases">
        <title>Metabolic potential, ecology and presence of endohyphal bacteria is reflected in genomic diversity of Mucoromycotina.</title>
        <authorList>
            <person name="Muszewska A."/>
            <person name="Okrasinska A."/>
            <person name="Steczkiewicz K."/>
            <person name="Drgas O."/>
            <person name="Orlowska M."/>
            <person name="Perlinska-Lenart U."/>
            <person name="Aleksandrzak-Piekarczyk T."/>
            <person name="Szatraj K."/>
            <person name="Zielenkiewicz U."/>
            <person name="Pilsyk S."/>
            <person name="Malc E."/>
            <person name="Mieczkowski P."/>
            <person name="Kruszewska J.S."/>
            <person name="Biernat P."/>
            <person name="Pawlowska J."/>
        </authorList>
    </citation>
    <scope>NUCLEOTIDE SEQUENCE</scope>
    <source>
        <strain evidence="15">WA0000067209</strain>
    </source>
</reference>
<dbReference type="Proteomes" id="UP000654370">
    <property type="component" value="Unassembled WGS sequence"/>
</dbReference>
<comment type="similarity">
    <text evidence="2">Belongs to the SMC family. SMC2 subfamily.</text>
</comment>
<keyword evidence="9 11" id="KW-0539">Nucleus</keyword>
<dbReference type="Pfam" id="PF06470">
    <property type="entry name" value="SMC_hinge"/>
    <property type="match status" value="1"/>
</dbReference>
<dbReference type="InterPro" id="IPR024704">
    <property type="entry name" value="SMC"/>
</dbReference>
<feature type="coiled-coil region" evidence="12">
    <location>
        <begin position="416"/>
        <end position="450"/>
    </location>
</feature>
<dbReference type="CDD" id="cd03273">
    <property type="entry name" value="ABC_SMC2_euk"/>
    <property type="match status" value="1"/>
</dbReference>
<evidence type="ECO:0000256" key="11">
    <source>
        <dbReference type="PIRNR" id="PIRNR005719"/>
    </source>
</evidence>
<dbReference type="InterPro" id="IPR003395">
    <property type="entry name" value="RecF/RecN/SMC_N"/>
</dbReference>
<dbReference type="InterPro" id="IPR027120">
    <property type="entry name" value="Smc2_ABC"/>
</dbReference>
<accession>A0A8H7UID5</accession>
<evidence type="ECO:0000256" key="6">
    <source>
        <dbReference type="ARBA" id="ARBA00022840"/>
    </source>
</evidence>
<dbReference type="InterPro" id="IPR036277">
    <property type="entry name" value="SMC_hinge_sf"/>
</dbReference>
<keyword evidence="7 12" id="KW-0175">Coiled coil</keyword>
<dbReference type="OrthoDB" id="10255539at2759"/>
<dbReference type="SMART" id="SM00968">
    <property type="entry name" value="SMC_hinge"/>
    <property type="match status" value="1"/>
</dbReference>
<dbReference type="PANTHER" id="PTHR43977">
    <property type="entry name" value="STRUCTURAL MAINTENANCE OF CHROMOSOMES PROTEIN 3"/>
    <property type="match status" value="1"/>
</dbReference>
<evidence type="ECO:0000313" key="16">
    <source>
        <dbReference type="Proteomes" id="UP000654370"/>
    </source>
</evidence>
<comment type="subcellular location">
    <subcellularLocation>
        <location evidence="1 11">Nucleus</location>
    </subcellularLocation>
</comment>
<evidence type="ECO:0000256" key="9">
    <source>
        <dbReference type="ARBA" id="ARBA00023242"/>
    </source>
</evidence>
<dbReference type="Pfam" id="PF02463">
    <property type="entry name" value="SMC_N"/>
    <property type="match status" value="1"/>
</dbReference>
<evidence type="ECO:0000259" key="14">
    <source>
        <dbReference type="SMART" id="SM00968"/>
    </source>
</evidence>
<dbReference type="FunFam" id="3.40.50.300:FF:000385">
    <property type="entry name" value="Structural maintenance of chromosomes 2"/>
    <property type="match status" value="1"/>
</dbReference>
<evidence type="ECO:0000313" key="15">
    <source>
        <dbReference type="EMBL" id="KAG2180189.1"/>
    </source>
</evidence>
<feature type="region of interest" description="Disordered" evidence="13">
    <location>
        <begin position="1168"/>
        <end position="1204"/>
    </location>
</feature>
<organism evidence="15 16">
    <name type="scientific">Mortierella isabellina</name>
    <name type="common">Filamentous fungus</name>
    <name type="synonym">Umbelopsis isabellina</name>
    <dbReference type="NCBI Taxonomy" id="91625"/>
    <lineage>
        <taxon>Eukaryota</taxon>
        <taxon>Fungi</taxon>
        <taxon>Fungi incertae sedis</taxon>
        <taxon>Mucoromycota</taxon>
        <taxon>Mucoromycotina</taxon>
        <taxon>Umbelopsidomycetes</taxon>
        <taxon>Umbelopsidales</taxon>
        <taxon>Umbelopsidaceae</taxon>
        <taxon>Umbelopsis</taxon>
    </lineage>
</organism>
<dbReference type="Gene3D" id="3.30.70.1620">
    <property type="match status" value="1"/>
</dbReference>
<keyword evidence="6" id="KW-0067">ATP-binding</keyword>
<dbReference type="Gene3D" id="1.10.287.1490">
    <property type="match status" value="1"/>
</dbReference>
<feature type="coiled-coil region" evidence="12">
    <location>
        <begin position="246"/>
        <end position="317"/>
    </location>
</feature>
<keyword evidence="16" id="KW-1185">Reference proteome</keyword>
<comment type="caution">
    <text evidence="15">The sequence shown here is derived from an EMBL/GenBank/DDBJ whole genome shotgun (WGS) entry which is preliminary data.</text>
</comment>
<evidence type="ECO:0000256" key="2">
    <source>
        <dbReference type="ARBA" id="ARBA00005231"/>
    </source>
</evidence>
<sequence>MFVEELIIEGFKSYVSRTHVTGWDPEFNAITGLNGSGKSNILDAICFVLGITNLSQVRASTLQDLIYKRGQAGVTKASVTIVFNNEDRAKSPVGFEAYKQLTVTRQVLMGGRTKYIVNGHNAQQQTVQNLFQSVQLNINNPHFLIMQGRITKVLNMKPAEILSMIEEAAGTKMFEDRKAKAFATMAKKEKKVEEINKILQEDIMPKLDKLRGEKRTYLDYQKNESEMERLNRLVVAAEYDRHAKKLDRSNADNDERKAKLDELQRLVEERNTEIAAIEDERHISTVKKQEQSEGGKNSNLEAAVQEAATSLVRLKTQVDLKNASIIDEEKNLSALQSTYKENDQAQAERKTQFDKLNALFGPLKQEFDRKTKEMQKTSELVQALTTGVSAQEGQENGYMEQLQDAKNTASRASTIEDQARLKIKHLEKDLEDKEAQANKTERQNKGLQNEIAAGLKAKSDLTRQLQSLKWDANSETQLLQQQKDTQRTISDLKDKAENLSRRLSNLDFVYTNPTPTFDRSKVKGLVAELITLDKSRFDSSTALEICAGGRLYNVVVENEIVGSQLLDKGQLRRRWTLIPLNKIQAFKASAERVATAQRMAPGKVELALTLVGYDKQVQTAMEWVFGNTLICKDAESAKRVTFDKNVRMKSVTVDGDVYDPFGTLSGGSKPNSAGILVKVQELNTIRQEIKQHQSILLNIEQELTNSKRIIMDYNQRKKMLDLKTHEMHLLEEQLRQSTHSQLVAQVAAIKEELQTQEKSIVNARRQRKEALEECERIEQEMTEFNRDKKSKLKEMQQKIASLKADIAKDSAKIKNMQRDVQTLQMEIEQTDTDANAARTEIAQLQETIEEYKKECSTANTEMQKLTLRHNELKAELQTHQAKLTEINKELERLDSEHKKIMEEVTEANLELQKLTHEYEKYQKEQNNSQQILRDLEHNHDWIVDQKSLFGQPDTPYDYRDVNLADAKKTLQQLVDKHEAMRKKINVKVMNMIDNVEKKEAGLKQMLITVQKDKQKIEDTIVSLDNYKKEALAATWEKVNKDFGDIFGELLAGNTAKLQPPEGKTISDGLEVKVCLGGVWKQSLTELSGGQRSLIALSLILSLLQFKPAPMYILDEVDAALDLSHTQNIGHLLRSRFKGSQFIVVSLKDGMFNNANVLFKTRFRDGTSIVERTSNRQSNKENETTSSPANRSKRGRDGARATARA</sequence>
<keyword evidence="8" id="KW-0226">DNA condensation</keyword>
<evidence type="ECO:0000256" key="13">
    <source>
        <dbReference type="SAM" id="MobiDB-lite"/>
    </source>
</evidence>
<keyword evidence="10" id="KW-0131">Cell cycle</keyword>
<evidence type="ECO:0000256" key="10">
    <source>
        <dbReference type="ARBA" id="ARBA00023306"/>
    </source>
</evidence>
<keyword evidence="5" id="KW-0498">Mitosis</keyword>
<evidence type="ECO:0000256" key="5">
    <source>
        <dbReference type="ARBA" id="ARBA00022776"/>
    </source>
</evidence>
<dbReference type="GO" id="GO:0005524">
    <property type="term" value="F:ATP binding"/>
    <property type="evidence" value="ECO:0007669"/>
    <property type="project" value="UniProtKB-KW"/>
</dbReference>
<evidence type="ECO:0000256" key="7">
    <source>
        <dbReference type="ARBA" id="ARBA00023054"/>
    </source>
</evidence>
<dbReference type="FunFam" id="3.40.50.300:FF:000278">
    <property type="entry name" value="Structural maintenance of chromosomes 2"/>
    <property type="match status" value="1"/>
</dbReference>
<feature type="domain" description="SMC hinge" evidence="14">
    <location>
        <begin position="520"/>
        <end position="641"/>
    </location>
</feature>
<evidence type="ECO:0000256" key="8">
    <source>
        <dbReference type="ARBA" id="ARBA00023067"/>
    </source>
</evidence>
<dbReference type="GO" id="GO:0005634">
    <property type="term" value="C:nucleus"/>
    <property type="evidence" value="ECO:0007669"/>
    <property type="project" value="UniProtKB-SubCell"/>
</dbReference>
<dbReference type="Gene3D" id="3.40.50.300">
    <property type="entry name" value="P-loop containing nucleotide triphosphate hydrolases"/>
    <property type="match status" value="2"/>
</dbReference>
<feature type="coiled-coil region" evidence="12">
    <location>
        <begin position="746"/>
        <end position="938"/>
    </location>
</feature>
<protein>
    <recommendedName>
        <fullName evidence="11">Structural maintenance of chromosomes protein</fullName>
    </recommendedName>
</protein>
<evidence type="ECO:0000256" key="3">
    <source>
        <dbReference type="ARBA" id="ARBA00022618"/>
    </source>
</evidence>
<dbReference type="GO" id="GO:0007076">
    <property type="term" value="P:mitotic chromosome condensation"/>
    <property type="evidence" value="ECO:0007669"/>
    <property type="project" value="UniProtKB-ARBA"/>
</dbReference>
<dbReference type="GO" id="GO:0016887">
    <property type="term" value="F:ATP hydrolysis activity"/>
    <property type="evidence" value="ECO:0007669"/>
    <property type="project" value="InterPro"/>
</dbReference>
<dbReference type="InterPro" id="IPR010935">
    <property type="entry name" value="SMC_hinge"/>
</dbReference>
<gene>
    <name evidence="15" type="ORF">INT43_003978</name>
</gene>
<evidence type="ECO:0000256" key="1">
    <source>
        <dbReference type="ARBA" id="ARBA00004123"/>
    </source>
</evidence>
<dbReference type="GO" id="GO:0005694">
    <property type="term" value="C:chromosome"/>
    <property type="evidence" value="ECO:0007669"/>
    <property type="project" value="InterPro"/>
</dbReference>
<dbReference type="SUPFAM" id="SSF52540">
    <property type="entry name" value="P-loop containing nucleoside triphosphate hydrolases"/>
    <property type="match status" value="1"/>
</dbReference>
<dbReference type="GO" id="GO:0051301">
    <property type="term" value="P:cell division"/>
    <property type="evidence" value="ECO:0007669"/>
    <property type="project" value="UniProtKB-KW"/>
</dbReference>
<evidence type="ECO:0000256" key="12">
    <source>
        <dbReference type="SAM" id="Coils"/>
    </source>
</evidence>
<dbReference type="AlphaFoldDB" id="A0A8H7UID5"/>
<dbReference type="Gene3D" id="1.20.1060.20">
    <property type="match status" value="1"/>
</dbReference>
<dbReference type="EMBL" id="JAEPQZ010000006">
    <property type="protein sequence ID" value="KAG2180189.1"/>
    <property type="molecule type" value="Genomic_DNA"/>
</dbReference>
<name>A0A8H7UID5_MORIS</name>
<proteinExistence type="inferred from homology"/>
<feature type="coiled-coil region" evidence="12">
    <location>
        <begin position="682"/>
        <end position="716"/>
    </location>
</feature>
<dbReference type="PIRSF" id="PIRSF005719">
    <property type="entry name" value="SMC"/>
    <property type="match status" value="1"/>
</dbReference>
<keyword evidence="4" id="KW-0547">Nucleotide-binding</keyword>
<dbReference type="InterPro" id="IPR027417">
    <property type="entry name" value="P-loop_NTPase"/>
</dbReference>
<dbReference type="SUPFAM" id="SSF75553">
    <property type="entry name" value="Smc hinge domain"/>
    <property type="match status" value="1"/>
</dbReference>
<evidence type="ECO:0000256" key="4">
    <source>
        <dbReference type="ARBA" id="ARBA00022741"/>
    </source>
</evidence>
<keyword evidence="3" id="KW-0132">Cell division</keyword>